<name>A0AAW0T9H1_SCYPA</name>
<evidence type="ECO:0000313" key="1">
    <source>
        <dbReference type="EMBL" id="KAK8383466.1"/>
    </source>
</evidence>
<accession>A0AAW0T9H1</accession>
<comment type="caution">
    <text evidence="1">The sequence shown here is derived from an EMBL/GenBank/DDBJ whole genome shotgun (WGS) entry which is preliminary data.</text>
</comment>
<organism evidence="1 2">
    <name type="scientific">Scylla paramamosain</name>
    <name type="common">Mud crab</name>
    <dbReference type="NCBI Taxonomy" id="85552"/>
    <lineage>
        <taxon>Eukaryota</taxon>
        <taxon>Metazoa</taxon>
        <taxon>Ecdysozoa</taxon>
        <taxon>Arthropoda</taxon>
        <taxon>Crustacea</taxon>
        <taxon>Multicrustacea</taxon>
        <taxon>Malacostraca</taxon>
        <taxon>Eumalacostraca</taxon>
        <taxon>Eucarida</taxon>
        <taxon>Decapoda</taxon>
        <taxon>Pleocyemata</taxon>
        <taxon>Brachyura</taxon>
        <taxon>Eubrachyura</taxon>
        <taxon>Portunoidea</taxon>
        <taxon>Portunidae</taxon>
        <taxon>Portuninae</taxon>
        <taxon>Scylla</taxon>
    </lineage>
</organism>
<evidence type="ECO:0000313" key="2">
    <source>
        <dbReference type="Proteomes" id="UP001487740"/>
    </source>
</evidence>
<protein>
    <submittedName>
        <fullName evidence="1">Uncharacterized protein</fullName>
    </submittedName>
</protein>
<keyword evidence="2" id="KW-1185">Reference proteome</keyword>
<dbReference type="Proteomes" id="UP001487740">
    <property type="component" value="Unassembled WGS sequence"/>
</dbReference>
<reference evidence="1 2" key="1">
    <citation type="submission" date="2023-03" db="EMBL/GenBank/DDBJ databases">
        <title>High-quality genome of Scylla paramamosain provides insights in environmental adaptation.</title>
        <authorList>
            <person name="Zhang L."/>
        </authorList>
    </citation>
    <scope>NUCLEOTIDE SEQUENCE [LARGE SCALE GENOMIC DNA]</scope>
    <source>
        <strain evidence="1">LZ_2023a</strain>
        <tissue evidence="1">Muscle</tissue>
    </source>
</reference>
<dbReference type="EMBL" id="JARAKH010000036">
    <property type="protein sequence ID" value="KAK8383466.1"/>
    <property type="molecule type" value="Genomic_DNA"/>
</dbReference>
<gene>
    <name evidence="1" type="ORF">O3P69_015738</name>
</gene>
<sequence>MFEVLHRLNVYLKDTEWMLSQNMSWCTQPHRAILLTANQPGVKKWPGMKLHDYGTHIPHSTTQHTPHGTTVSLKAEVKVVGGDDKVGPRMDQPGVEGEGRWQCRTKHFRAT</sequence>
<dbReference type="AlphaFoldDB" id="A0AAW0T9H1"/>
<proteinExistence type="predicted"/>